<dbReference type="EMBL" id="SRZC01000025">
    <property type="protein sequence ID" value="TGX80502.1"/>
    <property type="molecule type" value="Genomic_DNA"/>
</dbReference>
<protein>
    <submittedName>
        <fullName evidence="1">DUF4942 domain-containing protein</fullName>
    </submittedName>
</protein>
<keyword evidence="2" id="KW-1185">Reference proteome</keyword>
<name>A0AC61QMF6_9BACT</name>
<comment type="caution">
    <text evidence="1">The sequence shown here is derived from an EMBL/GenBank/DDBJ whole genome shotgun (WGS) entry which is preliminary data.</text>
</comment>
<proteinExistence type="predicted"/>
<organism evidence="1 2">
    <name type="scientific">Palleniella muris</name>
    <dbReference type="NCBI Taxonomy" id="3038145"/>
    <lineage>
        <taxon>Bacteria</taxon>
        <taxon>Pseudomonadati</taxon>
        <taxon>Bacteroidota</taxon>
        <taxon>Bacteroidia</taxon>
        <taxon>Bacteroidales</taxon>
        <taxon>Prevotellaceae</taxon>
        <taxon>Palleniella</taxon>
    </lineage>
</organism>
<evidence type="ECO:0000313" key="1">
    <source>
        <dbReference type="EMBL" id="TGX80502.1"/>
    </source>
</evidence>
<accession>A0AC61QMF6</accession>
<reference evidence="1" key="1">
    <citation type="submission" date="2019-04" db="EMBL/GenBank/DDBJ databases">
        <title>Microbes associate with the intestines of laboratory mice.</title>
        <authorList>
            <person name="Navarre W."/>
            <person name="Wong E."/>
            <person name="Huang K."/>
            <person name="Tropini C."/>
            <person name="Ng K."/>
            <person name="Yu B."/>
        </authorList>
    </citation>
    <scope>NUCLEOTIDE SEQUENCE</scope>
    <source>
        <strain evidence="1">NM73_A23</strain>
    </source>
</reference>
<gene>
    <name evidence="1" type="ORF">E5358_12660</name>
</gene>
<dbReference type="Proteomes" id="UP000308886">
    <property type="component" value="Unassembled WGS sequence"/>
</dbReference>
<evidence type="ECO:0000313" key="2">
    <source>
        <dbReference type="Proteomes" id="UP000308886"/>
    </source>
</evidence>
<sequence length="535" mass="61898">MNVFTENHDFYPTPRAVVERMLMGEDVAGKTILEPSAGKGDICTVLREFGASNILVCENDEHNRKLLKGKYDEFLCDDFLQLTAERVSHVNMIVMNPPFSRGAEHINHAFEIAPPGCTVIALCNSANFTRSFRSGSIKLMEENIANYGSRENLQSCFDTAERKTDVQVSLIKLYKEGEGSSEFAGYMFENVDSDPLNGNHTKGIVGYNLVRELVNRYVSAVRMFDETMEAAKRINDMARFDDPEDNGKPEYWKANIPIKFDAVKIDNKGIGGKVTRNIYKKELKRYYWGIIFRKLNMEKYTTQELREQLNKFIETQGCVPFTMYNVYKVIDMVIQTNGQRMRRALTEVFDRICALSAQNSTAGEKWKTNSNYMVNRRFIANYIGDYDARWPREYVTIRYGGNADIIDDFCRALCWLTATNYDDIGNFRSCAGYKDDKVRKWGEWFEWGFFRVRVYKKGTAHFEFLDEKIWQRFNMEVAKSKGWKLGSKEDKTRKPRKNKEAKEDTTVPAVVEYPIEAGTEKTEKIDNNQTLFDIL</sequence>